<keyword evidence="3 6" id="KW-0479">Metal-binding</keyword>
<sequence length="197" mass="21585">MTTGHHHGTPPAPVERRAAALEELLAEQGLVSPEYIDAVQQAYETQLGPMHGARVVARAWVDPAYREHLLANGTRAVHELGIQGPEIEHLTVVANGPEVHHVVVCTLCSCYPWAVLGLPPNWYKDPPYRARMVREPRTLLAEMGCPLHESVEIQVWDSSAESRYLVLPERPPGTEGLSEAELAALVTRDSMVGVAVP</sequence>
<dbReference type="InterPro" id="IPR036648">
    <property type="entry name" value="CN_Hdrase_a/SCN_Hdrase_g_sf"/>
</dbReference>
<organism evidence="8 9">
    <name type="scientific">Geodermatophilus ruber</name>
    <dbReference type="NCBI Taxonomy" id="504800"/>
    <lineage>
        <taxon>Bacteria</taxon>
        <taxon>Bacillati</taxon>
        <taxon>Actinomycetota</taxon>
        <taxon>Actinomycetes</taxon>
        <taxon>Geodermatophilales</taxon>
        <taxon>Geodermatophilaceae</taxon>
        <taxon>Geodermatophilus</taxon>
    </lineage>
</organism>
<evidence type="ECO:0000256" key="6">
    <source>
        <dbReference type="PIRSR" id="PIRSR001426-1"/>
    </source>
</evidence>
<dbReference type="STRING" id="504800.SAMN04488085_10284"/>
<dbReference type="Proteomes" id="UP000199152">
    <property type="component" value="Unassembled WGS sequence"/>
</dbReference>
<dbReference type="PIRSF" id="PIRSF001426">
    <property type="entry name" value="NHase_alpha"/>
    <property type="match status" value="1"/>
</dbReference>
<dbReference type="SUPFAM" id="SSF56209">
    <property type="entry name" value="Nitrile hydratase alpha chain"/>
    <property type="match status" value="1"/>
</dbReference>
<dbReference type="OrthoDB" id="528553at2"/>
<evidence type="ECO:0000313" key="9">
    <source>
        <dbReference type="Proteomes" id="UP000199152"/>
    </source>
</evidence>
<dbReference type="Pfam" id="PF02979">
    <property type="entry name" value="NHase_alpha"/>
    <property type="match status" value="1"/>
</dbReference>
<accession>A0A1I4A5P7</accession>
<dbReference type="GO" id="GO:0046914">
    <property type="term" value="F:transition metal ion binding"/>
    <property type="evidence" value="ECO:0007669"/>
    <property type="project" value="InterPro"/>
</dbReference>
<dbReference type="EMBL" id="FOSW01000002">
    <property type="protein sequence ID" value="SFK51663.1"/>
    <property type="molecule type" value="Genomic_DNA"/>
</dbReference>
<feature type="binding site" evidence="6">
    <location>
        <position position="105"/>
    </location>
    <ligand>
        <name>Fe(3+)</name>
        <dbReference type="ChEBI" id="CHEBI:29034"/>
    </ligand>
</feature>
<comment type="similarity">
    <text evidence="1">Belongs to the nitrile hydratase subunit alpha family.</text>
</comment>
<comment type="catalytic activity">
    <reaction evidence="5">
        <text>an aliphatic primary amide = an aliphatic nitrile + H2O</text>
        <dbReference type="Rhea" id="RHEA:12673"/>
        <dbReference type="ChEBI" id="CHEBI:15377"/>
        <dbReference type="ChEBI" id="CHEBI:65285"/>
        <dbReference type="ChEBI" id="CHEBI:80291"/>
        <dbReference type="EC" id="4.2.1.84"/>
    </reaction>
</comment>
<dbReference type="Gene3D" id="3.90.330.10">
    <property type="entry name" value="Nitrile hydratase alpha /Thiocyanate hydrolase gamma"/>
    <property type="match status" value="1"/>
</dbReference>
<keyword evidence="6" id="KW-0408">Iron</keyword>
<dbReference type="GO" id="GO:0018822">
    <property type="term" value="F:nitrile hydratase activity"/>
    <property type="evidence" value="ECO:0007669"/>
    <property type="project" value="UniProtKB-EC"/>
</dbReference>
<feature type="binding site" evidence="6">
    <location>
        <position position="109"/>
    </location>
    <ligand>
        <name>Fe(3+)</name>
        <dbReference type="ChEBI" id="CHEBI:29034"/>
    </ligand>
</feature>
<gene>
    <name evidence="8" type="ORF">SAMN04488085_10284</name>
</gene>
<dbReference type="InterPro" id="IPR018141">
    <property type="entry name" value="Nitrile_hydratase_asu"/>
</dbReference>
<dbReference type="InterPro" id="IPR004232">
    <property type="entry name" value="CN_Hdrtase_a/SCN_Hdrlase_g"/>
</dbReference>
<evidence type="ECO:0000256" key="4">
    <source>
        <dbReference type="ARBA" id="ARBA00023239"/>
    </source>
</evidence>
<dbReference type="EC" id="4.2.1.84" evidence="2"/>
<dbReference type="AlphaFoldDB" id="A0A1I4A5P7"/>
<evidence type="ECO:0000256" key="2">
    <source>
        <dbReference type="ARBA" id="ARBA00013079"/>
    </source>
</evidence>
<keyword evidence="9" id="KW-1185">Reference proteome</keyword>
<evidence type="ECO:0000256" key="3">
    <source>
        <dbReference type="ARBA" id="ARBA00022723"/>
    </source>
</evidence>
<dbReference type="RefSeq" id="WP_091321207.1">
    <property type="nucleotide sequence ID" value="NZ_FOSW01000002.1"/>
</dbReference>
<feature type="binding site" evidence="6">
    <location>
        <position position="110"/>
    </location>
    <ligand>
        <name>Fe(3+)</name>
        <dbReference type="ChEBI" id="CHEBI:29034"/>
    </ligand>
</feature>
<evidence type="ECO:0000256" key="5">
    <source>
        <dbReference type="ARBA" id="ARBA00044877"/>
    </source>
</evidence>
<feature type="domain" description="Nitrile hydratase alpha/Thiocyanate hydrolase gamma" evidence="7">
    <location>
        <begin position="14"/>
        <end position="195"/>
    </location>
</feature>
<proteinExistence type="inferred from homology"/>
<keyword evidence="4" id="KW-0456">Lyase</keyword>
<evidence type="ECO:0000259" key="7">
    <source>
        <dbReference type="Pfam" id="PF02979"/>
    </source>
</evidence>
<name>A0A1I4A5P7_9ACTN</name>
<evidence type="ECO:0000256" key="1">
    <source>
        <dbReference type="ARBA" id="ARBA00009363"/>
    </source>
</evidence>
<dbReference type="InParanoid" id="A0A1I4A5P7"/>
<protein>
    <recommendedName>
        <fullName evidence="2">nitrile hydratase</fullName>
        <ecNumber evidence="2">4.2.1.84</ecNumber>
    </recommendedName>
</protein>
<dbReference type="InterPro" id="IPR023900">
    <property type="entry name" value="CN_Hdrtase_asu/SCN_Hdrlase_gsu"/>
</dbReference>
<evidence type="ECO:0000313" key="8">
    <source>
        <dbReference type="EMBL" id="SFK51663.1"/>
    </source>
</evidence>
<dbReference type="NCBIfam" id="TIGR01323">
    <property type="entry name" value="nitrile_alph"/>
    <property type="match status" value="1"/>
</dbReference>
<feature type="binding site" evidence="6">
    <location>
        <position position="108"/>
    </location>
    <ligand>
        <name>Fe(3+)</name>
        <dbReference type="ChEBI" id="CHEBI:29034"/>
    </ligand>
</feature>
<reference evidence="8 9" key="1">
    <citation type="submission" date="2016-10" db="EMBL/GenBank/DDBJ databases">
        <authorList>
            <person name="de Groot N.N."/>
        </authorList>
    </citation>
    <scope>NUCLEOTIDE SEQUENCE [LARGE SCALE GENOMIC DNA]</scope>
    <source>
        <strain evidence="8 9">DSM 45317</strain>
    </source>
</reference>